<evidence type="ECO:0000256" key="4">
    <source>
        <dbReference type="ARBA" id="ARBA00023110"/>
    </source>
</evidence>
<evidence type="ECO:0000256" key="6">
    <source>
        <dbReference type="PROSITE-ProRule" id="PRU00278"/>
    </source>
</evidence>
<keyword evidence="11" id="KW-1185">Reference proteome</keyword>
<comment type="caution">
    <text evidence="10">The sequence shown here is derived from an EMBL/GenBank/DDBJ whole genome shotgun (WGS) entry which is preliminary data.</text>
</comment>
<dbReference type="AlphaFoldDB" id="A0A372MGY7"/>
<evidence type="ECO:0000259" key="9">
    <source>
        <dbReference type="PROSITE" id="PS50198"/>
    </source>
</evidence>
<dbReference type="InterPro" id="IPR050245">
    <property type="entry name" value="PrsA_foldase"/>
</dbReference>
<evidence type="ECO:0000256" key="2">
    <source>
        <dbReference type="ARBA" id="ARBA00013194"/>
    </source>
</evidence>
<feature type="region of interest" description="Disordered" evidence="7">
    <location>
        <begin position="1"/>
        <end position="37"/>
    </location>
</feature>
<dbReference type="SUPFAM" id="SSF109998">
    <property type="entry name" value="Triger factor/SurA peptide-binding domain-like"/>
    <property type="match status" value="1"/>
</dbReference>
<keyword evidence="3" id="KW-0732">Signal</keyword>
<dbReference type="Pfam" id="PF13624">
    <property type="entry name" value="SurA_N_3"/>
    <property type="match status" value="1"/>
</dbReference>
<dbReference type="Proteomes" id="UP000264002">
    <property type="component" value="Unassembled WGS sequence"/>
</dbReference>
<dbReference type="EC" id="5.2.1.8" evidence="2"/>
<evidence type="ECO:0000313" key="10">
    <source>
        <dbReference type="EMBL" id="RFU94713.1"/>
    </source>
</evidence>
<feature type="compositionally biased region" description="Basic residues" evidence="7">
    <location>
        <begin position="1"/>
        <end position="10"/>
    </location>
</feature>
<evidence type="ECO:0000313" key="11">
    <source>
        <dbReference type="Proteomes" id="UP000264002"/>
    </source>
</evidence>
<reference evidence="11" key="1">
    <citation type="submission" date="2018-08" db="EMBL/GenBank/DDBJ databases">
        <authorList>
            <person name="Grouzdev D.S."/>
            <person name="Krutkina M.S."/>
        </authorList>
    </citation>
    <scope>NUCLEOTIDE SEQUENCE [LARGE SCALE GENOMIC DNA]</scope>
    <source>
        <strain evidence="11">4-11</strain>
    </source>
</reference>
<dbReference type="Gene3D" id="3.10.50.40">
    <property type="match status" value="1"/>
</dbReference>
<comment type="catalytic activity">
    <reaction evidence="1">
        <text>[protein]-peptidylproline (omega=180) = [protein]-peptidylproline (omega=0)</text>
        <dbReference type="Rhea" id="RHEA:16237"/>
        <dbReference type="Rhea" id="RHEA-COMP:10747"/>
        <dbReference type="Rhea" id="RHEA-COMP:10748"/>
        <dbReference type="ChEBI" id="CHEBI:83833"/>
        <dbReference type="ChEBI" id="CHEBI:83834"/>
        <dbReference type="EC" id="5.2.1.8"/>
    </reaction>
</comment>
<dbReference type="PANTHER" id="PTHR47245">
    <property type="entry name" value="PEPTIDYLPROLYL ISOMERASE"/>
    <property type="match status" value="1"/>
</dbReference>
<organism evidence="10 11">
    <name type="scientific">Sphaerochaeta halotolerans</name>
    <dbReference type="NCBI Taxonomy" id="2293840"/>
    <lineage>
        <taxon>Bacteria</taxon>
        <taxon>Pseudomonadati</taxon>
        <taxon>Spirochaetota</taxon>
        <taxon>Spirochaetia</taxon>
        <taxon>Spirochaetales</taxon>
        <taxon>Sphaerochaetaceae</taxon>
        <taxon>Sphaerochaeta</taxon>
    </lineage>
</organism>
<evidence type="ECO:0000256" key="8">
    <source>
        <dbReference type="SAM" id="Phobius"/>
    </source>
</evidence>
<keyword evidence="8" id="KW-1133">Transmembrane helix</keyword>
<name>A0A372MGY7_9SPIR</name>
<keyword evidence="8" id="KW-0812">Transmembrane</keyword>
<sequence length="536" mass="58977">MRKMHGRKRFIMSSNDNTNGKKPEENGKELAFGKKKSAVEKKGKNEAALKPKRKITIGWVFGMVVLILIAISFVLAPAIQAFVGQGTSNGIVFGKYGKEEIKYSYGNYFYDQVQNYANQYSGSEANQTQALYQIWKSAYDSTVLFTAINQLASKAGIIATDEVVKRAIIESGAYDKDGKFDVKTYQDASAERKTSVEKSIRRSLPYQMVIDDVGTVLSSSSEVEYIAEMAGNGRTFRYISLNPALYPDELASQYALQNKQLFYSMDMSIISMDSEENAKAVYDAIVNGETSFEEAATQNSLDSYAAEGGKIGRLYYYGLVSNFKNADEAVTLLSAKSGDVLGPFEANGAWAIYKLNSTPQEADYASEELLASVKAYLATSDSNSIDTFLADLATELQREIASKGLDEVALEHDLSVVEVSATPLNLGESQYMSNFSYTDNAGLLANAATNPEIAKQLYTAEEHTLLDPIKSGASYLLVETGENVQDETMGSYIRTFYDYYSGAQNQQDLSQALYSSDAFEDNFLTTFLNVVLGQSE</sequence>
<gene>
    <name evidence="10" type="ORF">DYP60_07600</name>
</gene>
<keyword evidence="4 6" id="KW-0697">Rotamase</keyword>
<dbReference type="PROSITE" id="PS50198">
    <property type="entry name" value="PPIC_PPIASE_2"/>
    <property type="match status" value="1"/>
</dbReference>
<feature type="transmembrane region" description="Helical" evidence="8">
    <location>
        <begin position="57"/>
        <end position="79"/>
    </location>
</feature>
<accession>A0A372MGY7</accession>
<dbReference type="EMBL" id="QUWK01000007">
    <property type="protein sequence ID" value="RFU94713.1"/>
    <property type="molecule type" value="Genomic_DNA"/>
</dbReference>
<dbReference type="GO" id="GO:0003755">
    <property type="term" value="F:peptidyl-prolyl cis-trans isomerase activity"/>
    <property type="evidence" value="ECO:0007669"/>
    <property type="project" value="UniProtKB-KW"/>
</dbReference>
<proteinExistence type="predicted"/>
<dbReference type="SUPFAM" id="SSF54534">
    <property type="entry name" value="FKBP-like"/>
    <property type="match status" value="1"/>
</dbReference>
<dbReference type="InterPro" id="IPR000297">
    <property type="entry name" value="PPIase_PpiC"/>
</dbReference>
<evidence type="ECO:0000256" key="5">
    <source>
        <dbReference type="ARBA" id="ARBA00023235"/>
    </source>
</evidence>
<dbReference type="InterPro" id="IPR046357">
    <property type="entry name" value="PPIase_dom_sf"/>
</dbReference>
<evidence type="ECO:0000256" key="1">
    <source>
        <dbReference type="ARBA" id="ARBA00000971"/>
    </source>
</evidence>
<evidence type="ECO:0000256" key="7">
    <source>
        <dbReference type="SAM" id="MobiDB-lite"/>
    </source>
</evidence>
<reference evidence="10 11" key="2">
    <citation type="submission" date="2018-09" db="EMBL/GenBank/DDBJ databases">
        <title>Genome of Sphaerochaeta halotolerans strain 4-11.</title>
        <authorList>
            <person name="Nazina T.N."/>
            <person name="Sokolova D.S."/>
        </authorList>
    </citation>
    <scope>NUCLEOTIDE SEQUENCE [LARGE SCALE GENOMIC DNA]</scope>
    <source>
        <strain evidence="10 11">4-11</strain>
    </source>
</reference>
<dbReference type="PANTHER" id="PTHR47245:SF1">
    <property type="entry name" value="FOLDASE PROTEIN PRSA"/>
    <property type="match status" value="1"/>
</dbReference>
<keyword evidence="5 6" id="KW-0413">Isomerase</keyword>
<dbReference type="Pfam" id="PF00639">
    <property type="entry name" value="Rotamase"/>
    <property type="match status" value="1"/>
</dbReference>
<protein>
    <recommendedName>
        <fullName evidence="2">peptidylprolyl isomerase</fullName>
        <ecNumber evidence="2">5.2.1.8</ecNumber>
    </recommendedName>
</protein>
<dbReference type="InterPro" id="IPR027304">
    <property type="entry name" value="Trigger_fact/SurA_dom_sf"/>
</dbReference>
<feature type="domain" description="PpiC" evidence="9">
    <location>
        <begin position="247"/>
        <end position="357"/>
    </location>
</feature>
<evidence type="ECO:0000256" key="3">
    <source>
        <dbReference type="ARBA" id="ARBA00022729"/>
    </source>
</evidence>
<feature type="compositionally biased region" description="Basic and acidic residues" evidence="7">
    <location>
        <begin position="19"/>
        <end position="37"/>
    </location>
</feature>
<keyword evidence="8" id="KW-0472">Membrane</keyword>